<organism evidence="5 6">
    <name type="scientific">Anaerosporobacter mobilis DSM 15930</name>
    <dbReference type="NCBI Taxonomy" id="1120996"/>
    <lineage>
        <taxon>Bacteria</taxon>
        <taxon>Bacillati</taxon>
        <taxon>Bacillota</taxon>
        <taxon>Clostridia</taxon>
        <taxon>Lachnospirales</taxon>
        <taxon>Lachnospiraceae</taxon>
        <taxon>Anaerosporobacter</taxon>
    </lineage>
</organism>
<dbReference type="STRING" id="1120996.SAMN02746066_03417"/>
<dbReference type="PANTHER" id="PTHR37829">
    <property type="entry name" value="PHAGE-LIKE ELEMENT PBSX PROTEIN XKDT"/>
    <property type="match status" value="1"/>
</dbReference>
<dbReference type="Pfam" id="PF26078">
    <property type="entry name" value="Baseplate_J_M"/>
    <property type="match status" value="1"/>
</dbReference>
<name>A0A1M7LUN9_9FIRM</name>
<dbReference type="AlphaFoldDB" id="A0A1M7LUN9"/>
<feature type="domain" description="Baseplate J-like central" evidence="3">
    <location>
        <begin position="216"/>
        <end position="287"/>
    </location>
</feature>
<dbReference type="PANTHER" id="PTHR37829:SF3">
    <property type="entry name" value="PROTEIN JAYE-RELATED"/>
    <property type="match status" value="1"/>
</dbReference>
<evidence type="ECO:0000313" key="5">
    <source>
        <dbReference type="EMBL" id="SHM81939.1"/>
    </source>
</evidence>
<dbReference type="Pfam" id="PF04865">
    <property type="entry name" value="Baseplate_J"/>
    <property type="match status" value="1"/>
</dbReference>
<reference evidence="5 6" key="1">
    <citation type="submission" date="2016-11" db="EMBL/GenBank/DDBJ databases">
        <authorList>
            <person name="Jaros S."/>
            <person name="Januszkiewicz K."/>
            <person name="Wedrychowicz H."/>
        </authorList>
    </citation>
    <scope>NUCLEOTIDE SEQUENCE [LARGE SCALE GENOMIC DNA]</scope>
    <source>
        <strain evidence="5 6">DSM 15930</strain>
    </source>
</reference>
<dbReference type="InterPro" id="IPR058531">
    <property type="entry name" value="Baseplate_J_M"/>
</dbReference>
<accession>A0A1M7LUN9</accession>
<dbReference type="InterPro" id="IPR014507">
    <property type="entry name" value="Baseplate_assembly_J_pred"/>
</dbReference>
<feature type="domain" description="Baseplate protein J-like barrel" evidence="2">
    <location>
        <begin position="121"/>
        <end position="194"/>
    </location>
</feature>
<dbReference type="Pfam" id="PF26079">
    <property type="entry name" value="Baseplate_J_C"/>
    <property type="match status" value="1"/>
</dbReference>
<evidence type="ECO:0000256" key="1">
    <source>
        <dbReference type="ARBA" id="ARBA00038087"/>
    </source>
</evidence>
<evidence type="ECO:0000259" key="2">
    <source>
        <dbReference type="Pfam" id="PF04865"/>
    </source>
</evidence>
<dbReference type="Proteomes" id="UP000184038">
    <property type="component" value="Unassembled WGS sequence"/>
</dbReference>
<evidence type="ECO:0000259" key="4">
    <source>
        <dbReference type="Pfam" id="PF26079"/>
    </source>
</evidence>
<feature type="domain" description="Baseplate J-like C-terminal" evidence="4">
    <location>
        <begin position="304"/>
        <end position="372"/>
    </location>
</feature>
<comment type="similarity">
    <text evidence="1">Belongs to the Mu gp47/PBSX XkdT family.</text>
</comment>
<gene>
    <name evidence="5" type="ORF">SAMN02746066_03417</name>
</gene>
<dbReference type="InterPro" id="IPR006949">
    <property type="entry name" value="Barrel_Baseplate_J-like"/>
</dbReference>
<dbReference type="InterPro" id="IPR052399">
    <property type="entry name" value="Phage_Baseplate_Assmbl_Protein"/>
</dbReference>
<sequence length="383" mass="42120">MPGTLDELVNLPEVSFIDNITIDELLESFIADFNDMNSQLEGKATVLSQTSPFRLLINATTSILYQILVKVDATGKRNTIKYSYSEFLDMLASFKKCVRKEAQKAYCTERFYLDESKEFAITIPQGTRVTQGSIFFETTEAAEIAAGDTYVDVTVYCTEPGENGNNIYAGEISTLVDPIPYIAKVDNQTATSGGSDKESDDSLADRTFMAPSTYSVAGSVDSYEANAKAFSEDVIDVKVDTPSAGTVDIRILLSGGEIPDTNVISKMQDYLSADDKRPLTDNVIVAAPDQVEYSIDVKYWIRKSDSNKAVKIQQDVETAVENFVTWQKSKIGRDITDSELIKLIMAAGAKRCVITSPAYKVIEDNQIAKLTTKNVVYGGLEND</sequence>
<protein>
    <submittedName>
        <fullName evidence="5">Phage-related baseplate assembly protein</fullName>
    </submittedName>
</protein>
<dbReference type="EMBL" id="FRCP01000018">
    <property type="protein sequence ID" value="SHM81939.1"/>
    <property type="molecule type" value="Genomic_DNA"/>
</dbReference>
<evidence type="ECO:0000313" key="6">
    <source>
        <dbReference type="Proteomes" id="UP000184038"/>
    </source>
</evidence>
<dbReference type="RefSeq" id="WP_073289614.1">
    <property type="nucleotide sequence ID" value="NZ_FRCP01000018.1"/>
</dbReference>
<dbReference type="OrthoDB" id="9793802at2"/>
<proteinExistence type="inferred from homology"/>
<keyword evidence="6" id="KW-1185">Reference proteome</keyword>
<dbReference type="InterPro" id="IPR058530">
    <property type="entry name" value="Baseplate_J-like_C"/>
</dbReference>
<evidence type="ECO:0000259" key="3">
    <source>
        <dbReference type="Pfam" id="PF26078"/>
    </source>
</evidence>
<dbReference type="PIRSF" id="PIRSF020481">
    <property type="entry name" value="BAP"/>
    <property type="match status" value="1"/>
</dbReference>